<feature type="transmembrane region" description="Helical" evidence="1">
    <location>
        <begin position="21"/>
        <end position="43"/>
    </location>
</feature>
<gene>
    <name evidence="2" type="ORF">KMZ29_04290</name>
</gene>
<feature type="transmembrane region" description="Helical" evidence="1">
    <location>
        <begin position="90"/>
        <end position="111"/>
    </location>
</feature>
<evidence type="ECO:0000313" key="3">
    <source>
        <dbReference type="Proteomes" id="UP000680839"/>
    </source>
</evidence>
<feature type="transmembrane region" description="Helical" evidence="1">
    <location>
        <begin position="191"/>
        <end position="209"/>
    </location>
</feature>
<organism evidence="2 3">
    <name type="scientific">Bradyrhizobium sediminis</name>
    <dbReference type="NCBI Taxonomy" id="2840469"/>
    <lineage>
        <taxon>Bacteria</taxon>
        <taxon>Pseudomonadati</taxon>
        <taxon>Pseudomonadota</taxon>
        <taxon>Alphaproteobacteria</taxon>
        <taxon>Hyphomicrobiales</taxon>
        <taxon>Nitrobacteraceae</taxon>
        <taxon>Bradyrhizobium</taxon>
    </lineage>
</organism>
<proteinExistence type="predicted"/>
<sequence>MTTLIDHNPARAAASSPAQYFYFYMALSCTAVAFLGFAPTYFLPLATGSFPSMPVIHFHGLLFFAWSLYFVFQTWLAASGRVARHRTMGMIGVSLATAMTIFGFLAAVNAMKRSAAVGLTNEGIAFAIVPLSGILFFAVVVTLAIAATRRPEIHKRLMLLAGISVLDAAVARWFLTFLAPPGPLGPPPVPVTIPPAFVAYLLLVAAMMFDWRTRGRPHPVYVYGGIALVAIKLLNWPISTTAAWHSFAGGILALAQ</sequence>
<evidence type="ECO:0000256" key="1">
    <source>
        <dbReference type="SAM" id="Phobius"/>
    </source>
</evidence>
<keyword evidence="1" id="KW-0472">Membrane</keyword>
<feature type="transmembrane region" description="Helical" evidence="1">
    <location>
        <begin position="55"/>
        <end position="78"/>
    </location>
</feature>
<reference evidence="2" key="1">
    <citation type="submission" date="2021-06" db="EMBL/GenBank/DDBJ databases">
        <title>Bradyrhizobium sp. S2-20-1 Genome sequencing.</title>
        <authorList>
            <person name="Jin L."/>
        </authorList>
    </citation>
    <scope>NUCLEOTIDE SEQUENCE</scope>
    <source>
        <strain evidence="2">S2-20-1</strain>
    </source>
</reference>
<feature type="transmembrane region" description="Helical" evidence="1">
    <location>
        <begin position="123"/>
        <end position="145"/>
    </location>
</feature>
<dbReference type="AlphaFoldDB" id="A0A975NF10"/>
<feature type="transmembrane region" description="Helical" evidence="1">
    <location>
        <begin position="157"/>
        <end position="179"/>
    </location>
</feature>
<protein>
    <recommendedName>
        <fullName evidence="4">DUF2306 domain-containing protein</fullName>
    </recommendedName>
</protein>
<dbReference type="Proteomes" id="UP000680839">
    <property type="component" value="Chromosome"/>
</dbReference>
<keyword evidence="1" id="KW-0812">Transmembrane</keyword>
<feature type="transmembrane region" description="Helical" evidence="1">
    <location>
        <begin position="221"/>
        <end position="238"/>
    </location>
</feature>
<name>A0A975NF10_9BRAD</name>
<dbReference type="RefSeq" id="WP_215622600.1">
    <property type="nucleotide sequence ID" value="NZ_CP076134.1"/>
</dbReference>
<accession>A0A975NF10</accession>
<keyword evidence="1" id="KW-1133">Transmembrane helix</keyword>
<dbReference type="EMBL" id="CP076134">
    <property type="protein sequence ID" value="QWG13937.1"/>
    <property type="molecule type" value="Genomic_DNA"/>
</dbReference>
<evidence type="ECO:0008006" key="4">
    <source>
        <dbReference type="Google" id="ProtNLM"/>
    </source>
</evidence>
<evidence type="ECO:0000313" key="2">
    <source>
        <dbReference type="EMBL" id="QWG13937.1"/>
    </source>
</evidence>